<evidence type="ECO:0000256" key="4">
    <source>
        <dbReference type="ARBA" id="ARBA00023136"/>
    </source>
</evidence>
<dbReference type="PANTHER" id="PTHR16631:SF17">
    <property type="entry name" value="GLUCAN ENDO-1,3-BETA-GLUCOSIDASE BTGC"/>
    <property type="match status" value="1"/>
</dbReference>
<keyword evidence="6" id="KW-0119">Carbohydrate metabolism</keyword>
<dbReference type="EMBL" id="AJYW02000160">
    <property type="protein sequence ID" value="OEE75228.1"/>
    <property type="molecule type" value="Genomic_DNA"/>
</dbReference>
<evidence type="ECO:0000256" key="8">
    <source>
        <dbReference type="ARBA" id="ARBA00023326"/>
    </source>
</evidence>
<sequence length="617" mass="66961">MMMNKFSLKAIFLAGLSMLLVACGSDSNSNDSDGQNGSDGNTVLSAQPAPTGNFPTAKNGDVLLGNSDYPAISYGAFRTTERTEANVPTVAEIKEDLLLMEAMGFKLLRTYNTQGFSDTANLLIAIDELMDEDETFEMYVMLGIWIDALNSWTDQTPDPTQNNPANYLEVAKAVEMVNDYPEIIKVLAVGNEAMVHWAGYHVTPTIILEHVNTLQEKKAQGEIPADVWVTSSDNFASWSGQGDYDHPDLAALVQAVDYVSLHSYPFHDTHYANAFWLVPESEQDLSILEQVDAAMLRAKENLLSQIKPAQDYLASQGVVKQIHIGETGWASETNVMYGDEGSKAADEYKQKAFNDLMRTWSDEFGASLFFFQAFDEPWKGDANNTGDSEKHFGLIDINGNAKFAIWDQVDAGAFNGLTRAGLEIVKSQGGIEQTVLDSVHAPNPKPVTGEPPVGNDFTVFVDGNLRAGLEAVAWEDTAFLGEVEGVLTLTTPPTAGVAKGWGWGAGLVLSGQAGDNLVGFENGTLNFDIKGTTSSKVVIGFQTGLYGNDARPQTNNGVTFNQGDRLITNEWVSHSIPVSELMNGSPDFTDVTSLLYFSGTTDIDGGIVDVRNVVYQK</sequence>
<dbReference type="PANTHER" id="PTHR16631">
    <property type="entry name" value="GLUCAN 1,3-BETA-GLUCOSIDASE"/>
    <property type="match status" value="1"/>
</dbReference>
<evidence type="ECO:0000256" key="9">
    <source>
        <dbReference type="ARBA" id="ARBA00037649"/>
    </source>
</evidence>
<dbReference type="Proteomes" id="UP000094165">
    <property type="component" value="Unassembled WGS sequence"/>
</dbReference>
<keyword evidence="15" id="KW-1185">Reference proteome</keyword>
<dbReference type="InterPro" id="IPR008979">
    <property type="entry name" value="Galactose-bd-like_sf"/>
</dbReference>
<reference evidence="14 15" key="1">
    <citation type="journal article" date="2012" name="Science">
        <title>Ecological populations of bacteria act as socially cohesive units of antibiotic production and resistance.</title>
        <authorList>
            <person name="Cordero O.X."/>
            <person name="Wildschutte H."/>
            <person name="Kirkup B."/>
            <person name="Proehl S."/>
            <person name="Ngo L."/>
            <person name="Hussain F."/>
            <person name="Le Roux F."/>
            <person name="Mincer T."/>
            <person name="Polz M.F."/>
        </authorList>
    </citation>
    <scope>NUCLEOTIDE SEQUENCE [LARGE SCALE GENOMIC DNA]</scope>
    <source>
        <strain evidence="14 15">FF-238</strain>
    </source>
</reference>
<organism evidence="14 15">
    <name type="scientific">Vibrio genomosp. F6 str. FF-238</name>
    <dbReference type="NCBI Taxonomy" id="1191298"/>
    <lineage>
        <taxon>Bacteria</taxon>
        <taxon>Pseudomonadati</taxon>
        <taxon>Pseudomonadota</taxon>
        <taxon>Gammaproteobacteria</taxon>
        <taxon>Vibrionales</taxon>
        <taxon>Vibrionaceae</taxon>
        <taxon>Vibrio</taxon>
    </lineage>
</organism>
<evidence type="ECO:0000256" key="7">
    <source>
        <dbReference type="ARBA" id="ARBA00023316"/>
    </source>
</evidence>
<dbReference type="InterPro" id="IPR050732">
    <property type="entry name" value="Beta-glucan_modifiers"/>
</dbReference>
<dbReference type="GO" id="GO:0005886">
    <property type="term" value="C:plasma membrane"/>
    <property type="evidence" value="ECO:0007669"/>
    <property type="project" value="UniProtKB-SubCell"/>
</dbReference>
<evidence type="ECO:0000313" key="14">
    <source>
        <dbReference type="EMBL" id="OEE75228.1"/>
    </source>
</evidence>
<gene>
    <name evidence="14" type="ORF">A130_05955</name>
</gene>
<keyword evidence="3" id="KW-0378">Hydrolase</keyword>
<accession>A0A1E5CX89</accession>
<feature type="compositionally biased region" description="Low complexity" evidence="12">
    <location>
        <begin position="27"/>
        <end position="41"/>
    </location>
</feature>
<keyword evidence="5" id="KW-0325">Glycoprotein</keyword>
<dbReference type="Gene3D" id="3.20.20.80">
    <property type="entry name" value="Glycosidases"/>
    <property type="match status" value="1"/>
</dbReference>
<dbReference type="AlphaFoldDB" id="A0A1E5CX89"/>
<name>A0A1E5CX89_9VIBR</name>
<keyword evidence="13" id="KW-0732">Signal</keyword>
<evidence type="ECO:0000256" key="2">
    <source>
        <dbReference type="ARBA" id="ARBA00022475"/>
    </source>
</evidence>
<dbReference type="InterPro" id="IPR017853">
    <property type="entry name" value="GH"/>
</dbReference>
<evidence type="ECO:0000256" key="5">
    <source>
        <dbReference type="ARBA" id="ARBA00023180"/>
    </source>
</evidence>
<feature type="compositionally biased region" description="Polar residues" evidence="12">
    <location>
        <begin position="42"/>
        <end position="56"/>
    </location>
</feature>
<dbReference type="GO" id="GO:0071555">
    <property type="term" value="P:cell wall organization"/>
    <property type="evidence" value="ECO:0007669"/>
    <property type="project" value="UniProtKB-KW"/>
</dbReference>
<evidence type="ECO:0000256" key="6">
    <source>
        <dbReference type="ARBA" id="ARBA00023277"/>
    </source>
</evidence>
<dbReference type="PROSITE" id="PS51257">
    <property type="entry name" value="PROKAR_LIPOPROTEIN"/>
    <property type="match status" value="1"/>
</dbReference>
<feature type="chain" id="PRO_5009173302" description="Endo-1,3-beta-glucanase btgC" evidence="13">
    <location>
        <begin position="23"/>
        <end position="617"/>
    </location>
</feature>
<dbReference type="Gene3D" id="2.60.120.430">
    <property type="entry name" value="Galactose-binding lectin"/>
    <property type="match status" value="1"/>
</dbReference>
<dbReference type="GO" id="GO:0000272">
    <property type="term" value="P:polysaccharide catabolic process"/>
    <property type="evidence" value="ECO:0007669"/>
    <property type="project" value="UniProtKB-KW"/>
</dbReference>
<keyword evidence="8" id="KW-0624">Polysaccharide degradation</keyword>
<proteinExistence type="predicted"/>
<evidence type="ECO:0000256" key="1">
    <source>
        <dbReference type="ARBA" id="ARBA00004236"/>
    </source>
</evidence>
<evidence type="ECO:0000256" key="13">
    <source>
        <dbReference type="SAM" id="SignalP"/>
    </source>
</evidence>
<keyword evidence="7" id="KW-0961">Cell wall biogenesis/degradation</keyword>
<evidence type="ECO:0000313" key="15">
    <source>
        <dbReference type="Proteomes" id="UP000094165"/>
    </source>
</evidence>
<evidence type="ECO:0000256" key="11">
    <source>
        <dbReference type="ARBA" id="ARBA00043078"/>
    </source>
</evidence>
<feature type="region of interest" description="Disordered" evidence="12">
    <location>
        <begin position="27"/>
        <end position="58"/>
    </location>
</feature>
<dbReference type="GO" id="GO:0016787">
    <property type="term" value="F:hydrolase activity"/>
    <property type="evidence" value="ECO:0007669"/>
    <property type="project" value="UniProtKB-KW"/>
</dbReference>
<dbReference type="SUPFAM" id="SSF49785">
    <property type="entry name" value="Galactose-binding domain-like"/>
    <property type="match status" value="1"/>
</dbReference>
<comment type="caution">
    <text evidence="14">The sequence shown here is derived from an EMBL/GenBank/DDBJ whole genome shotgun (WGS) entry which is preliminary data.</text>
</comment>
<comment type="function">
    <text evidence="9">Glucanases play a role in cell expansion during growth, in cell-cell fusion during mating, and in spore release during sporulation. This enzyme may be involved in beta-glucan degradation. Active on laminarin and lichenan.</text>
</comment>
<evidence type="ECO:0000256" key="12">
    <source>
        <dbReference type="SAM" id="MobiDB-lite"/>
    </source>
</evidence>
<feature type="signal peptide" evidence="13">
    <location>
        <begin position="1"/>
        <end position="22"/>
    </location>
</feature>
<comment type="subcellular location">
    <subcellularLocation>
        <location evidence="1">Cell membrane</location>
    </subcellularLocation>
</comment>
<keyword evidence="4" id="KW-0472">Membrane</keyword>
<evidence type="ECO:0000256" key="10">
    <source>
        <dbReference type="ARBA" id="ARBA00042373"/>
    </source>
</evidence>
<protein>
    <recommendedName>
        <fullName evidence="11">Endo-1,3-beta-glucanase btgC</fullName>
    </recommendedName>
    <alternativeName>
        <fullName evidence="10">Laminarinase btgC</fullName>
    </alternativeName>
</protein>
<dbReference type="SUPFAM" id="SSF51445">
    <property type="entry name" value="(Trans)glycosidases"/>
    <property type="match status" value="1"/>
</dbReference>
<keyword evidence="2" id="KW-1003">Cell membrane</keyword>
<evidence type="ECO:0000256" key="3">
    <source>
        <dbReference type="ARBA" id="ARBA00022801"/>
    </source>
</evidence>